<comment type="caution">
    <text evidence="3">The sequence shown here is derived from an EMBL/GenBank/DDBJ whole genome shotgun (WGS) entry which is preliminary data.</text>
</comment>
<feature type="transmembrane region" description="Helical" evidence="1">
    <location>
        <begin position="175"/>
        <end position="195"/>
    </location>
</feature>
<protein>
    <submittedName>
        <fullName evidence="3">Peptidoglycan/LPS O-acetylase OafA/YrhL</fullName>
    </submittedName>
</protein>
<feature type="domain" description="Acyltransferase 3" evidence="2">
    <location>
        <begin position="26"/>
        <end position="373"/>
    </location>
</feature>
<feature type="transmembrane region" description="Helical" evidence="1">
    <location>
        <begin position="55"/>
        <end position="75"/>
    </location>
</feature>
<feature type="transmembrane region" description="Helical" evidence="1">
    <location>
        <begin position="324"/>
        <end position="342"/>
    </location>
</feature>
<feature type="transmembrane region" description="Helical" evidence="1">
    <location>
        <begin position="226"/>
        <end position="255"/>
    </location>
</feature>
<dbReference type="PANTHER" id="PTHR23028:SF131">
    <property type="entry name" value="BLR2367 PROTEIN"/>
    <property type="match status" value="1"/>
</dbReference>
<name>A0A543J2F4_9ACTN</name>
<evidence type="ECO:0000313" key="3">
    <source>
        <dbReference type="EMBL" id="TQM77015.1"/>
    </source>
</evidence>
<feature type="transmembrane region" description="Helical" evidence="1">
    <location>
        <begin position="96"/>
        <end position="114"/>
    </location>
</feature>
<evidence type="ECO:0000259" key="2">
    <source>
        <dbReference type="Pfam" id="PF01757"/>
    </source>
</evidence>
<dbReference type="Pfam" id="PF01757">
    <property type="entry name" value="Acyl_transf_3"/>
    <property type="match status" value="1"/>
</dbReference>
<feature type="transmembrane region" description="Helical" evidence="1">
    <location>
        <begin position="362"/>
        <end position="383"/>
    </location>
</feature>
<accession>A0A543J2F4</accession>
<reference evidence="3 4" key="1">
    <citation type="submission" date="2019-06" db="EMBL/GenBank/DDBJ databases">
        <title>Sequencing the genomes of 1000 actinobacteria strains.</title>
        <authorList>
            <person name="Klenk H.-P."/>
        </authorList>
    </citation>
    <scope>NUCLEOTIDE SEQUENCE [LARGE SCALE GENOMIC DNA]</scope>
    <source>
        <strain evidence="3 4">DSM 43186</strain>
    </source>
</reference>
<dbReference type="PANTHER" id="PTHR23028">
    <property type="entry name" value="ACETYLTRANSFERASE"/>
    <property type="match status" value="1"/>
</dbReference>
<dbReference type="RefSeq" id="WP_229789171.1">
    <property type="nucleotide sequence ID" value="NZ_BMPV01000009.1"/>
</dbReference>
<keyword evidence="4" id="KW-1185">Reference proteome</keyword>
<dbReference type="GO" id="GO:0016747">
    <property type="term" value="F:acyltransferase activity, transferring groups other than amino-acyl groups"/>
    <property type="evidence" value="ECO:0007669"/>
    <property type="project" value="InterPro"/>
</dbReference>
<dbReference type="InterPro" id="IPR002656">
    <property type="entry name" value="Acyl_transf_3_dom"/>
</dbReference>
<proteinExistence type="predicted"/>
<evidence type="ECO:0000313" key="4">
    <source>
        <dbReference type="Proteomes" id="UP000319213"/>
    </source>
</evidence>
<feature type="transmembrane region" description="Helical" evidence="1">
    <location>
        <begin position="267"/>
        <end position="286"/>
    </location>
</feature>
<keyword evidence="1" id="KW-0472">Membrane</keyword>
<feature type="transmembrane region" description="Helical" evidence="1">
    <location>
        <begin position="151"/>
        <end position="169"/>
    </location>
</feature>
<sequence length="421" mass="45159">MPETTPSGATQTAPSVATASGQPRMAWLDALRGIGAMAVVAEHMLPWTAPSLRPYWFNLGMYGVLVFFLVSGYIIPASLEHRGDVRTFWVSRLFRLYPIYLLVIAAVLATAYWMPIRPAVQRDPSAVAAHLTMLMDVVNGAGVVDTMWTLSYEMVFYLLVTALFTAGLHRRSGPIAVAFGLVAVGTGLVVTAPLLPGPPAAVVSAVVFVAGLACLIGGRWRVQAAYLLGLMALVLLLTGARVIWFGAAILAVMFAGTAIHRWERGTGSLWPVAAVAVLVGVAPVWAPQAGWWWVRPGPWLTTLALAAATFAGAMALRRRRVPRALVWLGLISYSVYLLHHPLLRWVPEIVGDVRTADAAVQAAVIAGYLAVVLVLSRLTYGLVELPMQRLGRRIGARIAQRGKLAPGASLPGPARAETVTR</sequence>
<feature type="transmembrane region" description="Helical" evidence="1">
    <location>
        <begin position="202"/>
        <end position="220"/>
    </location>
</feature>
<gene>
    <name evidence="3" type="ORF">FHX40_3767</name>
</gene>
<organism evidence="3 4">
    <name type="scientific">Thermopolyspora flexuosa</name>
    <dbReference type="NCBI Taxonomy" id="103836"/>
    <lineage>
        <taxon>Bacteria</taxon>
        <taxon>Bacillati</taxon>
        <taxon>Actinomycetota</taxon>
        <taxon>Actinomycetes</taxon>
        <taxon>Streptosporangiales</taxon>
        <taxon>Streptosporangiaceae</taxon>
        <taxon>Thermopolyspora</taxon>
    </lineage>
</organism>
<dbReference type="GO" id="GO:0000271">
    <property type="term" value="P:polysaccharide biosynthetic process"/>
    <property type="evidence" value="ECO:0007669"/>
    <property type="project" value="TreeGrafter"/>
</dbReference>
<keyword evidence="1" id="KW-1133">Transmembrane helix</keyword>
<keyword evidence="1" id="KW-0812">Transmembrane</keyword>
<dbReference type="InterPro" id="IPR050879">
    <property type="entry name" value="Acyltransferase_3"/>
</dbReference>
<dbReference type="Proteomes" id="UP000319213">
    <property type="component" value="Unassembled WGS sequence"/>
</dbReference>
<dbReference type="GO" id="GO:0016020">
    <property type="term" value="C:membrane"/>
    <property type="evidence" value="ECO:0007669"/>
    <property type="project" value="TreeGrafter"/>
</dbReference>
<evidence type="ECO:0000256" key="1">
    <source>
        <dbReference type="SAM" id="Phobius"/>
    </source>
</evidence>
<dbReference type="EMBL" id="VFPQ01000001">
    <property type="protein sequence ID" value="TQM77015.1"/>
    <property type="molecule type" value="Genomic_DNA"/>
</dbReference>
<dbReference type="AlphaFoldDB" id="A0A543J2F4"/>